<organism evidence="1 2">
    <name type="scientific">Marinoscillum furvescens DSM 4134</name>
    <dbReference type="NCBI Taxonomy" id="1122208"/>
    <lineage>
        <taxon>Bacteria</taxon>
        <taxon>Pseudomonadati</taxon>
        <taxon>Bacteroidota</taxon>
        <taxon>Cytophagia</taxon>
        <taxon>Cytophagales</taxon>
        <taxon>Reichenbachiellaceae</taxon>
        <taxon>Marinoscillum</taxon>
    </lineage>
</organism>
<evidence type="ECO:0000313" key="1">
    <source>
        <dbReference type="EMBL" id="REE01786.1"/>
    </source>
</evidence>
<dbReference type="OrthoDB" id="1521695at2"/>
<protein>
    <submittedName>
        <fullName evidence="1">Uncharacterized protein</fullName>
    </submittedName>
</protein>
<sequence length="462" mass="51032">MLLPAITDALVAEGLEISSARIAEKSGEFVVGASVDGSIQLILLYYDNPDLRPAAAWAQLDKVQMTRSGVEAMLGKVFLEAAVSCLGDAIYSNGKMRTYQEVVSTQGAIDCALGAITAFGADAAAKKLGARAKAVMNKVRDSPERFVKLLTDLNFTDDQILRLGARFGVSSKSVRFYIFKLRNRLKLAELPNSDALLKDLEAGDEALVKAFQENVELVDAWKAVGKHADLRTNTKFLENISGYSDDLLKQLDDDLLNSKYSPSDLFKESPDDVTNVWKKLKENPYWASDFAKETTDARWLKWKDREFFKTVTKAGKDFEEYVVQNLGTLRSKVLNKYPNLDINDYEVFTQVQMKTGVGDEYFVADLVLVKKNTDEFGQIILDKNNVVVLESKLSSRTILTTPQGNALTKVKSSENTFDVRSVSKQSSGGFSIGNSDNLKVDDFIKVSSDGQGGVIDDIVSLK</sequence>
<dbReference type="Proteomes" id="UP000256779">
    <property type="component" value="Unassembled WGS sequence"/>
</dbReference>
<accession>A0A3D9L928</accession>
<proteinExistence type="predicted"/>
<gene>
    <name evidence="1" type="ORF">C7460_103304</name>
</gene>
<name>A0A3D9L928_MARFU</name>
<dbReference type="AlphaFoldDB" id="A0A3D9L928"/>
<keyword evidence="2" id="KW-1185">Reference proteome</keyword>
<dbReference type="EMBL" id="QREG01000003">
    <property type="protein sequence ID" value="REE01786.1"/>
    <property type="molecule type" value="Genomic_DNA"/>
</dbReference>
<dbReference type="RefSeq" id="WP_115867060.1">
    <property type="nucleotide sequence ID" value="NZ_QREG01000003.1"/>
</dbReference>
<evidence type="ECO:0000313" key="2">
    <source>
        <dbReference type="Proteomes" id="UP000256779"/>
    </source>
</evidence>
<reference evidence="1 2" key="1">
    <citation type="submission" date="2018-07" db="EMBL/GenBank/DDBJ databases">
        <title>Genomic Encyclopedia of Type Strains, Phase IV (KMG-IV): sequencing the most valuable type-strain genomes for metagenomic binning, comparative biology and taxonomic classification.</title>
        <authorList>
            <person name="Goeker M."/>
        </authorList>
    </citation>
    <scope>NUCLEOTIDE SEQUENCE [LARGE SCALE GENOMIC DNA]</scope>
    <source>
        <strain evidence="1 2">DSM 4134</strain>
    </source>
</reference>
<comment type="caution">
    <text evidence="1">The sequence shown here is derived from an EMBL/GenBank/DDBJ whole genome shotgun (WGS) entry which is preliminary data.</text>
</comment>